<dbReference type="InterPro" id="IPR001005">
    <property type="entry name" value="SANT/Myb"/>
</dbReference>
<dbReference type="PROSITE" id="PS50090">
    <property type="entry name" value="MYB_LIKE"/>
    <property type="match status" value="1"/>
</dbReference>
<evidence type="ECO:0000313" key="4">
    <source>
        <dbReference type="Proteomes" id="UP000186795"/>
    </source>
</evidence>
<accession>A0A1N7JFT3</accession>
<keyword evidence="1" id="KW-0175">Coiled coil</keyword>
<keyword evidence="4" id="KW-1185">Reference proteome</keyword>
<evidence type="ECO:0000256" key="1">
    <source>
        <dbReference type="SAM" id="Coils"/>
    </source>
</evidence>
<feature type="domain" description="Myb-like" evidence="2">
    <location>
        <begin position="1"/>
        <end position="53"/>
    </location>
</feature>
<reference evidence="4" key="1">
    <citation type="submission" date="2017-01" db="EMBL/GenBank/DDBJ databases">
        <authorList>
            <person name="Varghese N."/>
            <person name="Submissions S."/>
        </authorList>
    </citation>
    <scope>NUCLEOTIDE SEQUENCE [LARGE SCALE GENOMIC DNA]</scope>
    <source>
        <strain evidence="4">DSM 45196</strain>
    </source>
</reference>
<dbReference type="Pfam" id="PF13921">
    <property type="entry name" value="Myb_DNA-bind_6"/>
    <property type="match status" value="1"/>
</dbReference>
<evidence type="ECO:0000259" key="2">
    <source>
        <dbReference type="PROSITE" id="PS50090"/>
    </source>
</evidence>
<dbReference type="EMBL" id="FTOD01000002">
    <property type="protein sequence ID" value="SIS48205.1"/>
    <property type="molecule type" value="Genomic_DNA"/>
</dbReference>
<protein>
    <submittedName>
        <fullName evidence="3">Transcription factor, RsfA family</fullName>
    </submittedName>
</protein>
<organism evidence="3 4">
    <name type="scientific">Kroppenstedtia eburnea</name>
    <dbReference type="NCBI Taxonomy" id="714067"/>
    <lineage>
        <taxon>Bacteria</taxon>
        <taxon>Bacillati</taxon>
        <taxon>Bacillota</taxon>
        <taxon>Bacilli</taxon>
        <taxon>Bacillales</taxon>
        <taxon>Thermoactinomycetaceae</taxon>
        <taxon>Kroppenstedtia</taxon>
    </lineage>
</organism>
<dbReference type="InterPro" id="IPR009057">
    <property type="entry name" value="Homeodomain-like_sf"/>
</dbReference>
<sequence length="161" mass="19468">MARKWSKHEDQLLAETIFKHIEDGSTQLAAFAETGERLGRSPEACGFRWNNVLRKKYEASLQIAQEQARSVRTRSKLHLEDGWDEKEIPKMVNWMIRYLRWWRDRWAGRERERKELKEKIRRKEEVIRQLKRENEQLQRERLTGTMFGMETNGNLVRVEGR</sequence>
<proteinExistence type="predicted"/>
<dbReference type="SUPFAM" id="SSF46689">
    <property type="entry name" value="Homeodomain-like"/>
    <property type="match status" value="1"/>
</dbReference>
<name>A0A1N7JFT3_9BACL</name>
<feature type="coiled-coil region" evidence="1">
    <location>
        <begin position="109"/>
        <end position="143"/>
    </location>
</feature>
<dbReference type="Proteomes" id="UP000186795">
    <property type="component" value="Unassembled WGS sequence"/>
</dbReference>
<dbReference type="PANTHER" id="PTHR41302">
    <property type="entry name" value="PRESPORE-SPECIFIC TRANSCRIPTIONAL REGULATOR RSFA-RELATED"/>
    <property type="match status" value="1"/>
</dbReference>
<dbReference type="Gene3D" id="1.10.10.60">
    <property type="entry name" value="Homeodomain-like"/>
    <property type="match status" value="1"/>
</dbReference>
<dbReference type="RefSeq" id="WP_076523599.1">
    <property type="nucleotide sequence ID" value="NZ_CP048103.1"/>
</dbReference>
<dbReference type="OrthoDB" id="2845592at2"/>
<evidence type="ECO:0000313" key="3">
    <source>
        <dbReference type="EMBL" id="SIS48205.1"/>
    </source>
</evidence>
<dbReference type="PANTHER" id="PTHR41302:SF2">
    <property type="entry name" value="PRESPORE SPECIFIC TRANSCRIPTIONAL ACTIVATOR RSFA"/>
    <property type="match status" value="1"/>
</dbReference>
<gene>
    <name evidence="3" type="ORF">SAMN05421790_10243</name>
</gene>
<dbReference type="AlphaFoldDB" id="A0A1N7JFT3"/>
<dbReference type="InterPro" id="IPR014243">
    <property type="entry name" value="RsfA-like"/>
</dbReference>